<proteinExistence type="predicted"/>
<dbReference type="Proteomes" id="UP001341840">
    <property type="component" value="Unassembled WGS sequence"/>
</dbReference>
<organism evidence="2 3">
    <name type="scientific">Stylosanthes scabra</name>
    <dbReference type="NCBI Taxonomy" id="79078"/>
    <lineage>
        <taxon>Eukaryota</taxon>
        <taxon>Viridiplantae</taxon>
        <taxon>Streptophyta</taxon>
        <taxon>Embryophyta</taxon>
        <taxon>Tracheophyta</taxon>
        <taxon>Spermatophyta</taxon>
        <taxon>Magnoliopsida</taxon>
        <taxon>eudicotyledons</taxon>
        <taxon>Gunneridae</taxon>
        <taxon>Pentapetalae</taxon>
        <taxon>rosids</taxon>
        <taxon>fabids</taxon>
        <taxon>Fabales</taxon>
        <taxon>Fabaceae</taxon>
        <taxon>Papilionoideae</taxon>
        <taxon>50 kb inversion clade</taxon>
        <taxon>dalbergioids sensu lato</taxon>
        <taxon>Dalbergieae</taxon>
        <taxon>Pterocarpus clade</taxon>
        <taxon>Stylosanthes</taxon>
    </lineage>
</organism>
<evidence type="ECO:0000313" key="2">
    <source>
        <dbReference type="EMBL" id="MED6171290.1"/>
    </source>
</evidence>
<sequence>MPIYHDYHGDSRGSSISTWDQIQIILKSLLPSYEPILCDSTLATTRSSKFKFNQNPSSSRIAPAKINVQIHPDQSKNHHSEYEIQEEETIQNTIEITDPSTIQHSDLEFTNITKPELHSQQQNTSQFQIQSQEVEDEFYERSIYYGCDDRSTTILVQRPPLEPPDLNSVAVGEGDLASAVFMTEEGDATLGDGTTQGKGDARPMANSSTEDGAVVKEKAEIADLDMARAGMVQRPPPKLPHLNPYKAALGDSSTVKILVAGRIGAMDDGGEQDTSINVVSTEEMQTWVTTVVEGELTTSAEVDASAKEKRRRIIAGVDVTMTEGGFKAR</sequence>
<dbReference type="EMBL" id="JASCZI010151243">
    <property type="protein sequence ID" value="MED6171290.1"/>
    <property type="molecule type" value="Genomic_DNA"/>
</dbReference>
<accession>A0ABU6VFS1</accession>
<name>A0ABU6VFS1_9FABA</name>
<evidence type="ECO:0000313" key="3">
    <source>
        <dbReference type="Proteomes" id="UP001341840"/>
    </source>
</evidence>
<feature type="region of interest" description="Disordered" evidence="1">
    <location>
        <begin position="187"/>
        <end position="212"/>
    </location>
</feature>
<reference evidence="2 3" key="1">
    <citation type="journal article" date="2023" name="Plants (Basel)">
        <title>Bridging the Gap: Combining Genomics and Transcriptomics Approaches to Understand Stylosanthes scabra, an Orphan Legume from the Brazilian Caatinga.</title>
        <authorList>
            <person name="Ferreira-Neto J.R.C."/>
            <person name="da Silva M.D."/>
            <person name="Binneck E."/>
            <person name="de Melo N.F."/>
            <person name="da Silva R.H."/>
            <person name="de Melo A.L.T.M."/>
            <person name="Pandolfi V."/>
            <person name="Bustamante F.O."/>
            <person name="Brasileiro-Vidal A.C."/>
            <person name="Benko-Iseppon A.M."/>
        </authorList>
    </citation>
    <scope>NUCLEOTIDE SEQUENCE [LARGE SCALE GENOMIC DNA]</scope>
    <source>
        <tissue evidence="2">Leaves</tissue>
    </source>
</reference>
<keyword evidence="3" id="KW-1185">Reference proteome</keyword>
<evidence type="ECO:0000256" key="1">
    <source>
        <dbReference type="SAM" id="MobiDB-lite"/>
    </source>
</evidence>
<comment type="caution">
    <text evidence="2">The sequence shown here is derived from an EMBL/GenBank/DDBJ whole genome shotgun (WGS) entry which is preliminary data.</text>
</comment>
<gene>
    <name evidence="2" type="ORF">PIB30_039457</name>
</gene>
<protein>
    <submittedName>
        <fullName evidence="2">Uncharacterized protein</fullName>
    </submittedName>
</protein>